<dbReference type="EMBL" id="JBJQND010000009">
    <property type="protein sequence ID" value="KAL3866547.1"/>
    <property type="molecule type" value="Genomic_DNA"/>
</dbReference>
<gene>
    <name evidence="1" type="ORF">ACJMK2_043838</name>
</gene>
<keyword evidence="2" id="KW-1185">Reference proteome</keyword>
<sequence length="51" mass="5636">ILELKSLWEHCSSERGIVATTSCQALVELVYGGYAEFTYILNGFLNQVPTA</sequence>
<feature type="non-terminal residue" evidence="1">
    <location>
        <position position="51"/>
    </location>
</feature>
<evidence type="ECO:0000313" key="2">
    <source>
        <dbReference type="Proteomes" id="UP001634394"/>
    </source>
</evidence>
<evidence type="ECO:0000313" key="1">
    <source>
        <dbReference type="EMBL" id="KAL3866547.1"/>
    </source>
</evidence>
<comment type="caution">
    <text evidence="1">The sequence shown here is derived from an EMBL/GenBank/DDBJ whole genome shotgun (WGS) entry which is preliminary data.</text>
</comment>
<organism evidence="1 2">
    <name type="scientific">Sinanodonta woodiana</name>
    <name type="common">Chinese pond mussel</name>
    <name type="synonym">Anodonta woodiana</name>
    <dbReference type="NCBI Taxonomy" id="1069815"/>
    <lineage>
        <taxon>Eukaryota</taxon>
        <taxon>Metazoa</taxon>
        <taxon>Spiralia</taxon>
        <taxon>Lophotrochozoa</taxon>
        <taxon>Mollusca</taxon>
        <taxon>Bivalvia</taxon>
        <taxon>Autobranchia</taxon>
        <taxon>Heteroconchia</taxon>
        <taxon>Palaeoheterodonta</taxon>
        <taxon>Unionida</taxon>
        <taxon>Unionoidea</taxon>
        <taxon>Unionidae</taxon>
        <taxon>Unioninae</taxon>
        <taxon>Sinanodonta</taxon>
    </lineage>
</organism>
<proteinExistence type="predicted"/>
<name>A0ABD3VY70_SINWO</name>
<protein>
    <submittedName>
        <fullName evidence="1">Uncharacterized protein</fullName>
    </submittedName>
</protein>
<accession>A0ABD3VY70</accession>
<dbReference type="Proteomes" id="UP001634394">
    <property type="component" value="Unassembled WGS sequence"/>
</dbReference>
<dbReference type="AlphaFoldDB" id="A0ABD3VY70"/>
<feature type="non-terminal residue" evidence="1">
    <location>
        <position position="1"/>
    </location>
</feature>
<reference evidence="1 2" key="1">
    <citation type="submission" date="2024-11" db="EMBL/GenBank/DDBJ databases">
        <title>Chromosome-level genome assembly of the freshwater bivalve Anodonta woodiana.</title>
        <authorList>
            <person name="Chen X."/>
        </authorList>
    </citation>
    <scope>NUCLEOTIDE SEQUENCE [LARGE SCALE GENOMIC DNA]</scope>
    <source>
        <strain evidence="1">MN2024</strain>
        <tissue evidence="1">Gills</tissue>
    </source>
</reference>